<dbReference type="GO" id="GO:0005886">
    <property type="term" value="C:plasma membrane"/>
    <property type="evidence" value="ECO:0007669"/>
    <property type="project" value="UniProtKB-SubCell"/>
</dbReference>
<dbReference type="InterPro" id="IPR000014">
    <property type="entry name" value="PAS"/>
</dbReference>
<keyword evidence="6 11" id="KW-0812">Transmembrane</keyword>
<comment type="similarity">
    <text evidence="9">Belongs to the methyl-accepting chemotaxis (MCP) protein family.</text>
</comment>
<evidence type="ECO:0000256" key="1">
    <source>
        <dbReference type="ARBA" id="ARBA00004429"/>
    </source>
</evidence>
<dbReference type="InterPro" id="IPR004090">
    <property type="entry name" value="Chemotax_Me-accpt_rcpt"/>
</dbReference>
<evidence type="ECO:0000256" key="8">
    <source>
        <dbReference type="ARBA" id="ARBA00023136"/>
    </source>
</evidence>
<evidence type="ECO:0000256" key="6">
    <source>
        <dbReference type="ARBA" id="ARBA00022692"/>
    </source>
</evidence>
<accession>A0A2V1JWH4</accession>
<name>A0A2V1JWH4_9BURK</name>
<dbReference type="NCBIfam" id="TIGR00229">
    <property type="entry name" value="sensory_box"/>
    <property type="match status" value="1"/>
</dbReference>
<feature type="transmembrane region" description="Helical" evidence="11">
    <location>
        <begin position="197"/>
        <end position="216"/>
    </location>
</feature>
<dbReference type="PROSITE" id="PS50111">
    <property type="entry name" value="CHEMOTAXIS_TRANSDUC_2"/>
    <property type="match status" value="1"/>
</dbReference>
<evidence type="ECO:0000259" key="13">
    <source>
        <dbReference type="PROSITE" id="PS50112"/>
    </source>
</evidence>
<protein>
    <submittedName>
        <fullName evidence="14">Chemotaxis protein</fullName>
    </submittedName>
</protein>
<comment type="caution">
    <text evidence="14">The sequence shown here is derived from an EMBL/GenBank/DDBJ whole genome shotgun (WGS) entry which is preliminary data.</text>
</comment>
<dbReference type="InterPro" id="IPR035965">
    <property type="entry name" value="PAS-like_dom_sf"/>
</dbReference>
<dbReference type="InterPro" id="IPR004089">
    <property type="entry name" value="MCPsignal_dom"/>
</dbReference>
<dbReference type="CDD" id="cd11386">
    <property type="entry name" value="MCP_signal"/>
    <property type="match status" value="1"/>
</dbReference>
<keyword evidence="5" id="KW-0997">Cell inner membrane</keyword>
<organism evidence="14 15">
    <name type="scientific">Corticimicrobacter populi</name>
    <dbReference type="NCBI Taxonomy" id="2175229"/>
    <lineage>
        <taxon>Bacteria</taxon>
        <taxon>Pseudomonadati</taxon>
        <taxon>Pseudomonadota</taxon>
        <taxon>Betaproteobacteria</taxon>
        <taxon>Burkholderiales</taxon>
        <taxon>Alcaligenaceae</taxon>
        <taxon>Corticimicrobacter</taxon>
    </lineage>
</organism>
<dbReference type="SMART" id="SM00086">
    <property type="entry name" value="PAC"/>
    <property type="match status" value="1"/>
</dbReference>
<dbReference type="FunFam" id="3.30.450.20:FF:000046">
    <property type="entry name" value="Aerotaxis sensor receptor"/>
    <property type="match status" value="1"/>
</dbReference>
<evidence type="ECO:0000256" key="2">
    <source>
        <dbReference type="ARBA" id="ARBA00022475"/>
    </source>
</evidence>
<proteinExistence type="inferred from homology"/>
<sequence length="520" mass="56255">MRLNQPVTTTEYPLPGNELLMSTTDSRGVITHCNAAFCRVSGFSMEELIGQPHNKVRHPDMPPEAFADMWATVGRGRSWTGIVKNRRKNGDYYWVRASVTPIMENGKPKGYMSVRCKAEHEEVRAAVALYDRLRHEREAGRSTFRLHGGRVRHTGWRDWLGKLHRATLTQRLGAMVAGLVAVALLPTVVPLPGTGSLLSWHTALVAALAVLVVVRFDRCMTQTWKEANLLARDIAGCNLETPIEYAQRRHPMGQLTERLRQIQLNLRAVVGDARVEIGSFGNISAELAHGANDLAARTDAQAASLEQTAASMEELAATVRQSLDTVQEVLVESNRSASLAQDGGDAVGQVDAAMRAIEQSSRQMAQIIEVIEGIAAQTNILALNAAVEAARAGEQGRGFAIVANEVRALAQRSADAAQQIRRLIGQSGTQVGHGVQQMASVASVIEQVVASVAHVNELMGQIDLAANEQNTGIEQVNQAVASLDKVTQQNATLVEASVASAEQMNRNAGVLGRTLAVFRL</sequence>
<evidence type="ECO:0000313" key="15">
    <source>
        <dbReference type="Proteomes" id="UP000245212"/>
    </source>
</evidence>
<dbReference type="Proteomes" id="UP000245212">
    <property type="component" value="Unassembled WGS sequence"/>
</dbReference>
<evidence type="ECO:0000259" key="12">
    <source>
        <dbReference type="PROSITE" id="PS50111"/>
    </source>
</evidence>
<evidence type="ECO:0000256" key="11">
    <source>
        <dbReference type="SAM" id="Phobius"/>
    </source>
</evidence>
<dbReference type="Pfam" id="PF08447">
    <property type="entry name" value="PAS_3"/>
    <property type="match status" value="1"/>
</dbReference>
<reference evidence="15" key="1">
    <citation type="submission" date="2018-05" db="EMBL/GenBank/DDBJ databases">
        <authorList>
            <person name="Li Y."/>
        </authorList>
    </citation>
    <scope>NUCLEOTIDE SEQUENCE [LARGE SCALE GENOMIC DNA]</scope>
    <source>
        <strain evidence="15">3d-2-2</strain>
    </source>
</reference>
<dbReference type="PANTHER" id="PTHR43531">
    <property type="entry name" value="PROTEIN ICFG"/>
    <property type="match status" value="1"/>
</dbReference>
<dbReference type="PROSITE" id="PS50112">
    <property type="entry name" value="PAS"/>
    <property type="match status" value="1"/>
</dbReference>
<dbReference type="PRINTS" id="PR00260">
    <property type="entry name" value="CHEMTRNSDUCR"/>
</dbReference>
<dbReference type="GO" id="GO:0052131">
    <property type="term" value="P:positive aerotaxis"/>
    <property type="evidence" value="ECO:0007669"/>
    <property type="project" value="UniProtKB-ARBA"/>
</dbReference>
<dbReference type="InterPro" id="IPR013655">
    <property type="entry name" value="PAS_fold_3"/>
</dbReference>
<dbReference type="RefSeq" id="WP_109063154.1">
    <property type="nucleotide sequence ID" value="NZ_QETA01000009.1"/>
</dbReference>
<dbReference type="FunFam" id="1.10.287.950:FF:000001">
    <property type="entry name" value="Methyl-accepting chemotaxis sensory transducer"/>
    <property type="match status" value="1"/>
</dbReference>
<dbReference type="SMART" id="SM00283">
    <property type="entry name" value="MA"/>
    <property type="match status" value="1"/>
</dbReference>
<keyword evidence="4" id="KW-0145">Chemotaxis</keyword>
<evidence type="ECO:0000256" key="3">
    <source>
        <dbReference type="ARBA" id="ARBA00022481"/>
    </source>
</evidence>
<evidence type="ECO:0000313" key="14">
    <source>
        <dbReference type="EMBL" id="PWF21059.1"/>
    </source>
</evidence>
<evidence type="ECO:0000256" key="9">
    <source>
        <dbReference type="ARBA" id="ARBA00029447"/>
    </source>
</evidence>
<keyword evidence="7 11" id="KW-1133">Transmembrane helix</keyword>
<keyword evidence="2" id="KW-1003">Cell membrane</keyword>
<keyword evidence="8 11" id="KW-0472">Membrane</keyword>
<comment type="subcellular location">
    <subcellularLocation>
        <location evidence="1">Cell inner membrane</location>
        <topology evidence="1">Multi-pass membrane protein</topology>
    </subcellularLocation>
</comment>
<evidence type="ECO:0000256" key="4">
    <source>
        <dbReference type="ARBA" id="ARBA00022500"/>
    </source>
</evidence>
<dbReference type="InterPro" id="IPR001610">
    <property type="entry name" value="PAC"/>
</dbReference>
<keyword evidence="15" id="KW-1185">Reference proteome</keyword>
<dbReference type="Gene3D" id="1.10.287.950">
    <property type="entry name" value="Methyl-accepting chemotaxis protein"/>
    <property type="match status" value="1"/>
</dbReference>
<dbReference type="CDD" id="cd00130">
    <property type="entry name" value="PAS"/>
    <property type="match status" value="1"/>
</dbReference>
<keyword evidence="3" id="KW-0488">Methylation</keyword>
<dbReference type="EMBL" id="QETA01000009">
    <property type="protein sequence ID" value="PWF21059.1"/>
    <property type="molecule type" value="Genomic_DNA"/>
</dbReference>
<keyword evidence="10" id="KW-0807">Transducer</keyword>
<dbReference type="Pfam" id="PF00015">
    <property type="entry name" value="MCPsignal"/>
    <property type="match status" value="1"/>
</dbReference>
<gene>
    <name evidence="14" type="ORF">DD235_16170</name>
</gene>
<dbReference type="GO" id="GO:0007165">
    <property type="term" value="P:signal transduction"/>
    <property type="evidence" value="ECO:0007669"/>
    <property type="project" value="UniProtKB-KW"/>
</dbReference>
<feature type="domain" description="Methyl-accepting transducer" evidence="12">
    <location>
        <begin position="276"/>
        <end position="505"/>
    </location>
</feature>
<evidence type="ECO:0000256" key="7">
    <source>
        <dbReference type="ARBA" id="ARBA00022989"/>
    </source>
</evidence>
<feature type="transmembrane region" description="Helical" evidence="11">
    <location>
        <begin position="172"/>
        <end position="191"/>
    </location>
</feature>
<dbReference type="InterPro" id="IPR051310">
    <property type="entry name" value="MCP_chemotaxis"/>
</dbReference>
<dbReference type="AlphaFoldDB" id="A0A2V1JWH4"/>
<dbReference type="Gene3D" id="3.30.450.20">
    <property type="entry name" value="PAS domain"/>
    <property type="match status" value="1"/>
</dbReference>
<evidence type="ECO:0000256" key="10">
    <source>
        <dbReference type="PROSITE-ProRule" id="PRU00284"/>
    </source>
</evidence>
<dbReference type="PANTHER" id="PTHR43531:SF7">
    <property type="entry name" value="AEROTAXIS RECEPTOR"/>
    <property type="match status" value="1"/>
</dbReference>
<dbReference type="GO" id="GO:0004888">
    <property type="term" value="F:transmembrane signaling receptor activity"/>
    <property type="evidence" value="ECO:0007669"/>
    <property type="project" value="InterPro"/>
</dbReference>
<evidence type="ECO:0000256" key="5">
    <source>
        <dbReference type="ARBA" id="ARBA00022519"/>
    </source>
</evidence>
<dbReference type="SUPFAM" id="SSF58104">
    <property type="entry name" value="Methyl-accepting chemotaxis protein (MCP) signaling domain"/>
    <property type="match status" value="1"/>
</dbReference>
<dbReference type="SUPFAM" id="SSF55785">
    <property type="entry name" value="PYP-like sensor domain (PAS domain)"/>
    <property type="match status" value="1"/>
</dbReference>
<feature type="domain" description="PAS" evidence="13">
    <location>
        <begin position="25"/>
        <end position="60"/>
    </location>
</feature>